<dbReference type="InterPro" id="IPR037401">
    <property type="entry name" value="SnoaL-like"/>
</dbReference>
<proteinExistence type="predicted"/>
<feature type="domain" description="SnoaL-like" evidence="1">
    <location>
        <begin position="11"/>
        <end position="102"/>
    </location>
</feature>
<dbReference type="Proteomes" id="UP000689967">
    <property type="component" value="Unassembled WGS sequence"/>
</dbReference>
<reference evidence="2 3" key="1">
    <citation type="submission" date="2021-01" db="EMBL/GenBank/DDBJ databases">
        <title>Roseomonas sp. nov, a bacterium isolated from an oil production mixture in Yumen Oilfield.</title>
        <authorList>
            <person name="Wu D."/>
        </authorList>
    </citation>
    <scope>NUCLEOTIDE SEQUENCE [LARGE SCALE GENOMIC DNA]</scope>
    <source>
        <strain evidence="2 3">ROY-5-3</strain>
    </source>
</reference>
<name>A0ABS6HGA7_9PROT</name>
<protein>
    <submittedName>
        <fullName evidence="2">Nuclear transport factor 2 family protein</fullName>
    </submittedName>
</protein>
<evidence type="ECO:0000313" key="3">
    <source>
        <dbReference type="Proteomes" id="UP000689967"/>
    </source>
</evidence>
<gene>
    <name evidence="2" type="ORF">JJQ90_21570</name>
</gene>
<evidence type="ECO:0000313" key="2">
    <source>
        <dbReference type="EMBL" id="MBU8546325.1"/>
    </source>
</evidence>
<sequence>MTLTLPATLASYFAAKNRHDTPALLGCFSAQARVRDEGQDITGLPAIRAWIEQTSARYAVQAEPLDCREEAGRRIVRANVSGNFPGSPAVLTFRFGLAADGRIDALEIG</sequence>
<accession>A0ABS6HGA7</accession>
<dbReference type="EMBL" id="JAERQM010000007">
    <property type="protein sequence ID" value="MBU8546325.1"/>
    <property type="molecule type" value="Genomic_DNA"/>
</dbReference>
<dbReference type="Pfam" id="PF12680">
    <property type="entry name" value="SnoaL_2"/>
    <property type="match status" value="1"/>
</dbReference>
<evidence type="ECO:0000259" key="1">
    <source>
        <dbReference type="Pfam" id="PF12680"/>
    </source>
</evidence>
<keyword evidence="3" id="KW-1185">Reference proteome</keyword>
<dbReference type="RefSeq" id="WP_216878340.1">
    <property type="nucleotide sequence ID" value="NZ_JAERQM010000007.1"/>
</dbReference>
<comment type="caution">
    <text evidence="2">The sequence shown here is derived from an EMBL/GenBank/DDBJ whole genome shotgun (WGS) entry which is preliminary data.</text>
</comment>
<organism evidence="2 3">
    <name type="scientific">Falsiroseomonas oleicola</name>
    <dbReference type="NCBI Taxonomy" id="2801474"/>
    <lineage>
        <taxon>Bacteria</taxon>
        <taxon>Pseudomonadati</taxon>
        <taxon>Pseudomonadota</taxon>
        <taxon>Alphaproteobacteria</taxon>
        <taxon>Acetobacterales</taxon>
        <taxon>Roseomonadaceae</taxon>
        <taxon>Falsiroseomonas</taxon>
    </lineage>
</organism>